<dbReference type="AlphaFoldDB" id="A0A6A5REJ6"/>
<organism evidence="2 3">
    <name type="scientific">Didymella exigua CBS 183.55</name>
    <dbReference type="NCBI Taxonomy" id="1150837"/>
    <lineage>
        <taxon>Eukaryota</taxon>
        <taxon>Fungi</taxon>
        <taxon>Dikarya</taxon>
        <taxon>Ascomycota</taxon>
        <taxon>Pezizomycotina</taxon>
        <taxon>Dothideomycetes</taxon>
        <taxon>Pleosporomycetidae</taxon>
        <taxon>Pleosporales</taxon>
        <taxon>Pleosporineae</taxon>
        <taxon>Didymellaceae</taxon>
        <taxon>Didymella</taxon>
    </lineage>
</organism>
<accession>A0A6A5REJ6</accession>
<dbReference type="Proteomes" id="UP000800082">
    <property type="component" value="Unassembled WGS sequence"/>
</dbReference>
<feature type="region of interest" description="Disordered" evidence="1">
    <location>
        <begin position="91"/>
        <end position="153"/>
    </location>
</feature>
<evidence type="ECO:0000313" key="3">
    <source>
        <dbReference type="Proteomes" id="UP000800082"/>
    </source>
</evidence>
<dbReference type="GeneID" id="54346424"/>
<dbReference type="RefSeq" id="XP_033445198.1">
    <property type="nucleotide sequence ID" value="XM_033588777.1"/>
</dbReference>
<dbReference type="EMBL" id="ML978989">
    <property type="protein sequence ID" value="KAF1924946.1"/>
    <property type="molecule type" value="Genomic_DNA"/>
</dbReference>
<evidence type="ECO:0000256" key="1">
    <source>
        <dbReference type="SAM" id="MobiDB-lite"/>
    </source>
</evidence>
<keyword evidence="3" id="KW-1185">Reference proteome</keyword>
<proteinExistence type="predicted"/>
<evidence type="ECO:0000313" key="2">
    <source>
        <dbReference type="EMBL" id="KAF1924946.1"/>
    </source>
</evidence>
<protein>
    <submittedName>
        <fullName evidence="2">Uncharacterized protein</fullName>
    </submittedName>
</protein>
<gene>
    <name evidence="2" type="ORF">M421DRAFT_269811</name>
</gene>
<reference evidence="2" key="1">
    <citation type="journal article" date="2020" name="Stud. Mycol.">
        <title>101 Dothideomycetes genomes: a test case for predicting lifestyles and emergence of pathogens.</title>
        <authorList>
            <person name="Haridas S."/>
            <person name="Albert R."/>
            <person name="Binder M."/>
            <person name="Bloem J."/>
            <person name="Labutti K."/>
            <person name="Salamov A."/>
            <person name="Andreopoulos B."/>
            <person name="Baker S."/>
            <person name="Barry K."/>
            <person name="Bills G."/>
            <person name="Bluhm B."/>
            <person name="Cannon C."/>
            <person name="Castanera R."/>
            <person name="Culley D."/>
            <person name="Daum C."/>
            <person name="Ezra D."/>
            <person name="Gonzalez J."/>
            <person name="Henrissat B."/>
            <person name="Kuo A."/>
            <person name="Liang C."/>
            <person name="Lipzen A."/>
            <person name="Lutzoni F."/>
            <person name="Magnuson J."/>
            <person name="Mondo S."/>
            <person name="Nolan M."/>
            <person name="Ohm R."/>
            <person name="Pangilinan J."/>
            <person name="Park H.-J."/>
            <person name="Ramirez L."/>
            <person name="Alfaro M."/>
            <person name="Sun H."/>
            <person name="Tritt A."/>
            <person name="Yoshinaga Y."/>
            <person name="Zwiers L.-H."/>
            <person name="Turgeon B."/>
            <person name="Goodwin S."/>
            <person name="Spatafora J."/>
            <person name="Crous P."/>
            <person name="Grigoriev I."/>
        </authorList>
    </citation>
    <scope>NUCLEOTIDE SEQUENCE</scope>
    <source>
        <strain evidence="2">CBS 183.55</strain>
    </source>
</reference>
<name>A0A6A5REJ6_9PLEO</name>
<sequence>MTNMHQCCHEQDDDSYASGAENHRQNLDRLNRDVAFYDHIKQIIRGSYGPSFGGHICMPGHAYGLGHNGYAHGPPYNPYGGHYGHPGFSGSRGKKSFYPPQYDNDSDSGDESPSPWYPSSPPPTYATGPLYTSGRPRRSQCGGRYGRGPRNPWADAFEHDYYRYPPMPHYLCAGHKY</sequence>
<feature type="compositionally biased region" description="Pro residues" evidence="1">
    <location>
        <begin position="115"/>
        <end position="124"/>
    </location>
</feature>